<evidence type="ECO:0000256" key="1">
    <source>
        <dbReference type="SAM" id="Phobius"/>
    </source>
</evidence>
<proteinExistence type="predicted"/>
<keyword evidence="1" id="KW-1133">Transmembrane helix</keyword>
<dbReference type="InterPro" id="IPR025363">
    <property type="entry name" value="DUF4267"/>
</dbReference>
<dbReference type="OrthoDB" id="4157173at2759"/>
<protein>
    <submittedName>
        <fullName evidence="2">Uncharacterized protein</fullName>
    </submittedName>
</protein>
<organism evidence="2 3">
    <name type="scientific">Cladophialophora yegresii CBS 114405</name>
    <dbReference type="NCBI Taxonomy" id="1182544"/>
    <lineage>
        <taxon>Eukaryota</taxon>
        <taxon>Fungi</taxon>
        <taxon>Dikarya</taxon>
        <taxon>Ascomycota</taxon>
        <taxon>Pezizomycotina</taxon>
        <taxon>Eurotiomycetes</taxon>
        <taxon>Chaetothyriomycetidae</taxon>
        <taxon>Chaetothyriales</taxon>
        <taxon>Herpotrichiellaceae</taxon>
        <taxon>Cladophialophora</taxon>
    </lineage>
</organism>
<reference evidence="2 3" key="1">
    <citation type="submission" date="2013-03" db="EMBL/GenBank/DDBJ databases">
        <title>The Genome Sequence of Cladophialophora yegresii CBS 114405.</title>
        <authorList>
            <consortium name="The Broad Institute Genomics Platform"/>
            <person name="Cuomo C."/>
            <person name="de Hoog S."/>
            <person name="Gorbushina A."/>
            <person name="Walker B."/>
            <person name="Young S.K."/>
            <person name="Zeng Q."/>
            <person name="Gargeya S."/>
            <person name="Fitzgerald M."/>
            <person name="Haas B."/>
            <person name="Abouelleil A."/>
            <person name="Allen A.W."/>
            <person name="Alvarado L."/>
            <person name="Arachchi H.M."/>
            <person name="Berlin A.M."/>
            <person name="Chapman S.B."/>
            <person name="Gainer-Dewar J."/>
            <person name="Goldberg J."/>
            <person name="Griggs A."/>
            <person name="Gujja S."/>
            <person name="Hansen M."/>
            <person name="Howarth C."/>
            <person name="Imamovic A."/>
            <person name="Ireland A."/>
            <person name="Larimer J."/>
            <person name="McCowan C."/>
            <person name="Murphy C."/>
            <person name="Pearson M."/>
            <person name="Poon T.W."/>
            <person name="Priest M."/>
            <person name="Roberts A."/>
            <person name="Saif S."/>
            <person name="Shea T."/>
            <person name="Sisk P."/>
            <person name="Sykes S."/>
            <person name="Wortman J."/>
            <person name="Nusbaum C."/>
            <person name="Birren B."/>
        </authorList>
    </citation>
    <scope>NUCLEOTIDE SEQUENCE [LARGE SCALE GENOMIC DNA]</scope>
    <source>
        <strain evidence="2 3">CBS 114405</strain>
    </source>
</reference>
<dbReference type="HOGENOM" id="CLU_152104_0_0_1"/>
<dbReference type="STRING" id="1182544.W9VSA3"/>
<dbReference type="GeneID" id="19180635"/>
<evidence type="ECO:0000313" key="3">
    <source>
        <dbReference type="Proteomes" id="UP000019473"/>
    </source>
</evidence>
<keyword evidence="1" id="KW-0812">Transmembrane</keyword>
<dbReference type="VEuPathDB" id="FungiDB:A1O7_06054"/>
<evidence type="ECO:0000313" key="2">
    <source>
        <dbReference type="EMBL" id="EXJ58627.1"/>
    </source>
</evidence>
<dbReference type="Proteomes" id="UP000019473">
    <property type="component" value="Unassembled WGS sequence"/>
</dbReference>
<dbReference type="EMBL" id="AMGW01000004">
    <property type="protein sequence ID" value="EXJ58627.1"/>
    <property type="molecule type" value="Genomic_DNA"/>
</dbReference>
<accession>W9VSA3</accession>
<comment type="caution">
    <text evidence="2">The sequence shown here is derived from an EMBL/GenBank/DDBJ whole genome shotgun (WGS) entry which is preliminary data.</text>
</comment>
<dbReference type="RefSeq" id="XP_007758250.1">
    <property type="nucleotide sequence ID" value="XM_007760060.1"/>
</dbReference>
<dbReference type="AlphaFoldDB" id="W9VSA3"/>
<keyword evidence="1" id="KW-0472">Membrane</keyword>
<dbReference type="Pfam" id="PF14087">
    <property type="entry name" value="DUF4267"/>
    <property type="match status" value="1"/>
</dbReference>
<gene>
    <name evidence="2" type="ORF">A1O7_06054</name>
</gene>
<feature type="transmembrane region" description="Helical" evidence="1">
    <location>
        <begin position="129"/>
        <end position="149"/>
    </location>
</feature>
<sequence length="151" mass="15352">MDVSPSTWRLLGLGVGASYIGLGAFALTTPALAAQTFGLYPTTPAPGSNANPTRSTTKPAAHANADIANHAQAVETSMVLLGARDLAIGLAVGKLAYDFKLRETGTVVLSGAVLCAVDVYQAFRQRGTGWGSFFAVAAGAWLGIGAGLVQS</sequence>
<keyword evidence="3" id="KW-1185">Reference proteome</keyword>
<dbReference type="eggNOG" id="ENOG502SYKK">
    <property type="taxonomic scope" value="Eukaryota"/>
</dbReference>
<name>W9VSA3_9EURO</name>